<proteinExistence type="predicted"/>
<dbReference type="Proteomes" id="UP000728032">
    <property type="component" value="Unassembled WGS sequence"/>
</dbReference>
<evidence type="ECO:0000313" key="5">
    <source>
        <dbReference type="Proteomes" id="UP000728032"/>
    </source>
</evidence>
<dbReference type="SMART" id="SM00355">
    <property type="entry name" value="ZnF_C2H2"/>
    <property type="match status" value="2"/>
</dbReference>
<keyword evidence="1" id="KW-0863">Zinc-finger</keyword>
<dbReference type="InterPro" id="IPR013087">
    <property type="entry name" value="Znf_C2H2_type"/>
</dbReference>
<dbReference type="EMBL" id="OC934050">
    <property type="protein sequence ID" value="CAD7660092.1"/>
    <property type="molecule type" value="Genomic_DNA"/>
</dbReference>
<feature type="compositionally biased region" description="Low complexity" evidence="2">
    <location>
        <begin position="92"/>
        <end position="113"/>
    </location>
</feature>
<feature type="domain" description="C2H2-type" evidence="3">
    <location>
        <begin position="124"/>
        <end position="152"/>
    </location>
</feature>
<dbReference type="Pfam" id="PF00096">
    <property type="entry name" value="zf-C2H2"/>
    <property type="match status" value="2"/>
</dbReference>
<dbReference type="EMBL" id="CAJPVJ010019225">
    <property type="protein sequence ID" value="CAG2177230.1"/>
    <property type="molecule type" value="Genomic_DNA"/>
</dbReference>
<dbReference type="SUPFAM" id="SSF57667">
    <property type="entry name" value="beta-beta-alpha zinc fingers"/>
    <property type="match status" value="1"/>
</dbReference>
<dbReference type="PROSITE" id="PS00028">
    <property type="entry name" value="ZINC_FINGER_C2H2_1"/>
    <property type="match status" value="2"/>
</dbReference>
<keyword evidence="5" id="KW-1185">Reference proteome</keyword>
<feature type="domain" description="C2H2-type" evidence="3">
    <location>
        <begin position="62"/>
        <end position="92"/>
    </location>
</feature>
<keyword evidence="1" id="KW-0862">Zinc</keyword>
<keyword evidence="1" id="KW-0479">Metal-binding</keyword>
<accession>A0A7R9MGZ9</accession>
<evidence type="ECO:0000256" key="1">
    <source>
        <dbReference type="PROSITE-ProRule" id="PRU00042"/>
    </source>
</evidence>
<sequence>MRLIRQMVVECGQPYQTTRALVVNAHLVIPGLVIHDIPVPEIIDPIPPPVVVIRIHGLPVPYNCRYPGCGQSFTSQELVQRHHRQSHRSPVRTTISNHSRSSSERSFSTNASTTRPTARSPELFKCTDCGKIVGTQEALRGHYLANHINSFTSRLNNLWQQ</sequence>
<evidence type="ECO:0000256" key="2">
    <source>
        <dbReference type="SAM" id="MobiDB-lite"/>
    </source>
</evidence>
<protein>
    <recommendedName>
        <fullName evidence="3">C2H2-type domain-containing protein</fullName>
    </recommendedName>
</protein>
<dbReference type="PROSITE" id="PS50157">
    <property type="entry name" value="ZINC_FINGER_C2H2_2"/>
    <property type="match status" value="2"/>
</dbReference>
<reference evidence="4" key="1">
    <citation type="submission" date="2020-11" db="EMBL/GenBank/DDBJ databases">
        <authorList>
            <person name="Tran Van P."/>
        </authorList>
    </citation>
    <scope>NUCLEOTIDE SEQUENCE</scope>
</reference>
<name>A0A7R9MGZ9_9ACAR</name>
<evidence type="ECO:0000313" key="4">
    <source>
        <dbReference type="EMBL" id="CAD7660092.1"/>
    </source>
</evidence>
<feature type="region of interest" description="Disordered" evidence="2">
    <location>
        <begin position="82"/>
        <end position="119"/>
    </location>
</feature>
<dbReference type="InterPro" id="IPR036236">
    <property type="entry name" value="Znf_C2H2_sf"/>
</dbReference>
<dbReference type="GO" id="GO:0008270">
    <property type="term" value="F:zinc ion binding"/>
    <property type="evidence" value="ECO:0007669"/>
    <property type="project" value="UniProtKB-KW"/>
</dbReference>
<dbReference type="Gene3D" id="3.30.160.60">
    <property type="entry name" value="Classic Zinc Finger"/>
    <property type="match status" value="1"/>
</dbReference>
<gene>
    <name evidence="4" type="ORF">ONB1V03_LOCUS16662</name>
</gene>
<dbReference type="AlphaFoldDB" id="A0A7R9MGZ9"/>
<organism evidence="4">
    <name type="scientific">Oppiella nova</name>
    <dbReference type="NCBI Taxonomy" id="334625"/>
    <lineage>
        <taxon>Eukaryota</taxon>
        <taxon>Metazoa</taxon>
        <taxon>Ecdysozoa</taxon>
        <taxon>Arthropoda</taxon>
        <taxon>Chelicerata</taxon>
        <taxon>Arachnida</taxon>
        <taxon>Acari</taxon>
        <taxon>Acariformes</taxon>
        <taxon>Sarcoptiformes</taxon>
        <taxon>Oribatida</taxon>
        <taxon>Brachypylina</taxon>
        <taxon>Oppioidea</taxon>
        <taxon>Oppiidae</taxon>
        <taxon>Oppiella</taxon>
    </lineage>
</organism>
<evidence type="ECO:0000259" key="3">
    <source>
        <dbReference type="PROSITE" id="PS50157"/>
    </source>
</evidence>